<dbReference type="OrthoDB" id="4238512at2"/>
<dbReference type="EMBL" id="CP023695">
    <property type="protein sequence ID" value="QEV20694.1"/>
    <property type="molecule type" value="Genomic_DNA"/>
</dbReference>
<evidence type="ECO:0008006" key="3">
    <source>
        <dbReference type="Google" id="ProtNLM"/>
    </source>
</evidence>
<gene>
    <name evidence="1" type="ORF">CP975_26925</name>
</gene>
<dbReference type="KEGG" id="salw:CP975_26925"/>
<proteinExistence type="predicted"/>
<dbReference type="Pfam" id="PF19560">
    <property type="entry name" value="DUF6082"/>
    <property type="match status" value="1"/>
</dbReference>
<reference evidence="1 2" key="1">
    <citation type="submission" date="2017-09" db="EMBL/GenBank/DDBJ databases">
        <authorList>
            <person name="Lee N."/>
            <person name="Cho B.-K."/>
        </authorList>
    </citation>
    <scope>NUCLEOTIDE SEQUENCE [LARGE SCALE GENOMIC DNA]</scope>
    <source>
        <strain evidence="1 2">ATCC 12461</strain>
    </source>
</reference>
<evidence type="ECO:0000313" key="1">
    <source>
        <dbReference type="EMBL" id="QEV20694.1"/>
    </source>
</evidence>
<evidence type="ECO:0000313" key="2">
    <source>
        <dbReference type="Proteomes" id="UP000326553"/>
    </source>
</evidence>
<sequence length="184" mass="20820">MATRNFRVRGVGSAVVAGLVFATGALAVLAAQQRRYEALRRKAEREERSEHHRHAALAAQQRLQFDMLSTAMGDPDLAAVLDTFETPLDARTQRQYLFANALYTNALLAWRVGNLGWDELHGHLRLICQNAIFRNYWAATRPHRASLLESSDEARLGRMVDKLIRDLEAADTDEWWVIGEPPPE</sequence>
<dbReference type="AlphaFoldDB" id="A0A5J6HPW1"/>
<name>A0A5J6HPW1_STRAD</name>
<dbReference type="RefSeq" id="WP_055531394.1">
    <property type="nucleotide sequence ID" value="NZ_CP023695.1"/>
</dbReference>
<keyword evidence="2" id="KW-1185">Reference proteome</keyword>
<organism evidence="1 2">
    <name type="scientific">Streptomyces alboniger</name>
    <dbReference type="NCBI Taxonomy" id="132473"/>
    <lineage>
        <taxon>Bacteria</taxon>
        <taxon>Bacillati</taxon>
        <taxon>Actinomycetota</taxon>
        <taxon>Actinomycetes</taxon>
        <taxon>Kitasatosporales</taxon>
        <taxon>Streptomycetaceae</taxon>
        <taxon>Streptomyces</taxon>
        <taxon>Streptomyces aurantiacus group</taxon>
    </lineage>
</organism>
<dbReference type="Proteomes" id="UP000326553">
    <property type="component" value="Chromosome"/>
</dbReference>
<protein>
    <recommendedName>
        <fullName evidence="3">Secreted protein</fullName>
    </recommendedName>
</protein>
<dbReference type="InterPro" id="IPR045728">
    <property type="entry name" value="DUF6082"/>
</dbReference>
<accession>A0A5J6HPW1</accession>